<dbReference type="Proteomes" id="UP000007752">
    <property type="component" value="Chromosome 2"/>
</dbReference>
<evidence type="ECO:0000256" key="4">
    <source>
        <dbReference type="ARBA" id="ARBA00023274"/>
    </source>
</evidence>
<dbReference type="GO" id="GO:0006412">
    <property type="term" value="P:translation"/>
    <property type="evidence" value="ECO:0007669"/>
    <property type="project" value="UniProtKB-UniRule"/>
</dbReference>
<dbReference type="Pfam" id="PF01015">
    <property type="entry name" value="Ribosomal_S3Ae"/>
    <property type="match status" value="1"/>
</dbReference>
<feature type="compositionally biased region" description="Basic residues" evidence="7">
    <location>
        <begin position="1"/>
        <end position="18"/>
    </location>
</feature>
<dbReference type="InterPro" id="IPR018281">
    <property type="entry name" value="Ribosomal_eS1_CS"/>
</dbReference>
<evidence type="ECO:0000256" key="2">
    <source>
        <dbReference type="ARBA" id="ARBA00022490"/>
    </source>
</evidence>
<proteinExistence type="inferred from homology"/>
<dbReference type="AlphaFoldDB" id="B9F522"/>
<evidence type="ECO:0000256" key="7">
    <source>
        <dbReference type="SAM" id="MobiDB-lite"/>
    </source>
</evidence>
<evidence type="ECO:0000256" key="1">
    <source>
        <dbReference type="ARBA" id="ARBA00004496"/>
    </source>
</evidence>
<evidence type="ECO:0000256" key="3">
    <source>
        <dbReference type="ARBA" id="ARBA00022980"/>
    </source>
</evidence>
<evidence type="ECO:0000313" key="8">
    <source>
        <dbReference type="EMBL" id="EEE56753.1"/>
    </source>
</evidence>
<dbReference type="GO" id="GO:0022627">
    <property type="term" value="C:cytosolic small ribosomal subunit"/>
    <property type="evidence" value="ECO:0007669"/>
    <property type="project" value="UniProtKB-UniRule"/>
</dbReference>
<feature type="initiator methionine" description="Removed" evidence="5">
    <location>
        <position position="1"/>
    </location>
</feature>
<name>B9F522_ORYSJ</name>
<dbReference type="PANTHER" id="PTHR11830">
    <property type="entry name" value="40S RIBOSOMAL PROTEIN S3A"/>
    <property type="match status" value="1"/>
</dbReference>
<sequence length="399" mass="44903">MAVGKNKRISKGRKGSKKKTVDPFSKKDWYDIKAPTVFSVRNIGKTLVSRTQGTKIASEGLKHRVFEVSLADLQNDEDQAYRKVRLRAEDVQGRNVLTNFWGMSFTTDKLRSLVKKWQTLIEAHVDVKTTDNYMLRLFCIGFTKRRPNQVKRTCYAQASQIRQIRRKMVEIMANQASTCDLKELVSKFIPEVIGKEIEKSTSSIFPLQNVFIRKVKILKAPKFDLGKLMEVHGDYKEDVGMKLDRPAETDEAVAGELPFTSAKRREVALDLKSSQGSSKSLQSDASYTATAEDDIQAVARALIIIAAKFHEAILQLAELKAFLDSCMEEIEGCIITSSCPKAQGYMNLQNKMYEKGHEQAVAEELMGPLSPPFPNMDLAGMNGHRSGARSLHWLHPSKL</sequence>
<keyword evidence="4 5" id="KW-0687">Ribonucleoprotein</keyword>
<comment type="similarity">
    <text evidence="5 6">Belongs to the eukaryotic ribosomal protein eS1 family.</text>
</comment>
<comment type="subunit">
    <text evidence="5">Component of the small ribosomal subunit. Mature ribosomes consist of a small (40S) and a large (60S) subunit. The 40S subunit contains about 33 different proteins and 1 molecule of RNA (18S). The 60S subunit contains about 49 different proteins and 3 molecules of RNA (25S, 5.8S and 5S).</text>
</comment>
<keyword evidence="2 5" id="KW-0963">Cytoplasm</keyword>
<dbReference type="HAMAP" id="MF_03122">
    <property type="entry name" value="Ribosomal_eS1_euk"/>
    <property type="match status" value="1"/>
</dbReference>
<dbReference type="PROSITE" id="PS01191">
    <property type="entry name" value="RIBOSOMAL_S3AE"/>
    <property type="match status" value="1"/>
</dbReference>
<dbReference type="GO" id="GO:0003735">
    <property type="term" value="F:structural constituent of ribosome"/>
    <property type="evidence" value="ECO:0007669"/>
    <property type="project" value="UniProtKB-UniRule"/>
</dbReference>
<evidence type="ECO:0000256" key="5">
    <source>
        <dbReference type="HAMAP-Rule" id="MF_03122"/>
    </source>
</evidence>
<organism evidence="8">
    <name type="scientific">Oryza sativa subsp. japonica</name>
    <name type="common">Rice</name>
    <dbReference type="NCBI Taxonomy" id="39947"/>
    <lineage>
        <taxon>Eukaryota</taxon>
        <taxon>Viridiplantae</taxon>
        <taxon>Streptophyta</taxon>
        <taxon>Embryophyta</taxon>
        <taxon>Tracheophyta</taxon>
        <taxon>Spermatophyta</taxon>
        <taxon>Magnoliopsida</taxon>
        <taxon>Liliopsida</taxon>
        <taxon>Poales</taxon>
        <taxon>Poaceae</taxon>
        <taxon>BOP clade</taxon>
        <taxon>Oryzoideae</taxon>
        <taxon>Oryzeae</taxon>
        <taxon>Oryzinae</taxon>
        <taxon>Oryza</taxon>
        <taxon>Oryza sativa</taxon>
    </lineage>
</organism>
<comment type="subcellular location">
    <subcellularLocation>
        <location evidence="1 5">Cytoplasm</location>
    </subcellularLocation>
</comment>
<dbReference type="InterPro" id="IPR001593">
    <property type="entry name" value="Ribosomal_eS1"/>
</dbReference>
<reference evidence="8" key="1">
    <citation type="journal article" date="2005" name="PLoS Biol.">
        <title>The genomes of Oryza sativa: a history of duplications.</title>
        <authorList>
            <person name="Yu J."/>
            <person name="Wang J."/>
            <person name="Lin W."/>
            <person name="Li S."/>
            <person name="Li H."/>
            <person name="Zhou J."/>
            <person name="Ni P."/>
            <person name="Dong W."/>
            <person name="Hu S."/>
            <person name="Zeng C."/>
            <person name="Zhang J."/>
            <person name="Zhang Y."/>
            <person name="Li R."/>
            <person name="Xu Z."/>
            <person name="Li S."/>
            <person name="Li X."/>
            <person name="Zheng H."/>
            <person name="Cong L."/>
            <person name="Lin L."/>
            <person name="Yin J."/>
            <person name="Geng J."/>
            <person name="Li G."/>
            <person name="Shi J."/>
            <person name="Liu J."/>
            <person name="Lv H."/>
            <person name="Li J."/>
            <person name="Wang J."/>
            <person name="Deng Y."/>
            <person name="Ran L."/>
            <person name="Shi X."/>
            <person name="Wang X."/>
            <person name="Wu Q."/>
            <person name="Li C."/>
            <person name="Ren X."/>
            <person name="Wang J."/>
            <person name="Wang X."/>
            <person name="Li D."/>
            <person name="Liu D."/>
            <person name="Zhang X."/>
            <person name="Ji Z."/>
            <person name="Zhao W."/>
            <person name="Sun Y."/>
            <person name="Zhang Z."/>
            <person name="Bao J."/>
            <person name="Han Y."/>
            <person name="Dong L."/>
            <person name="Ji J."/>
            <person name="Chen P."/>
            <person name="Wu S."/>
            <person name="Liu J."/>
            <person name="Xiao Y."/>
            <person name="Bu D."/>
            <person name="Tan J."/>
            <person name="Yang L."/>
            <person name="Ye C."/>
            <person name="Zhang J."/>
            <person name="Xu J."/>
            <person name="Zhou Y."/>
            <person name="Yu Y."/>
            <person name="Zhang B."/>
            <person name="Zhuang S."/>
            <person name="Wei H."/>
            <person name="Liu B."/>
            <person name="Lei M."/>
            <person name="Yu H."/>
            <person name="Li Y."/>
            <person name="Xu H."/>
            <person name="Wei S."/>
            <person name="He X."/>
            <person name="Fang L."/>
            <person name="Zhang Z."/>
            <person name="Zhang Y."/>
            <person name="Huang X."/>
            <person name="Su Z."/>
            <person name="Tong W."/>
            <person name="Li J."/>
            <person name="Tong Z."/>
            <person name="Li S."/>
            <person name="Ye J."/>
            <person name="Wang L."/>
            <person name="Fang L."/>
            <person name="Lei T."/>
            <person name="Chen C."/>
            <person name="Chen H."/>
            <person name="Xu Z."/>
            <person name="Li H."/>
            <person name="Huang H."/>
            <person name="Zhang F."/>
            <person name="Xu H."/>
            <person name="Li N."/>
            <person name="Zhao C."/>
            <person name="Li S."/>
            <person name="Dong L."/>
            <person name="Huang Y."/>
            <person name="Li L."/>
            <person name="Xi Y."/>
            <person name="Qi Q."/>
            <person name="Li W."/>
            <person name="Zhang B."/>
            <person name="Hu W."/>
            <person name="Zhang Y."/>
            <person name="Tian X."/>
            <person name="Jiao Y."/>
            <person name="Liang X."/>
            <person name="Jin J."/>
            <person name="Gao L."/>
            <person name="Zheng W."/>
            <person name="Hao B."/>
            <person name="Liu S."/>
            <person name="Wang W."/>
            <person name="Yuan L."/>
            <person name="Cao M."/>
            <person name="McDermott J."/>
            <person name="Samudrala R."/>
            <person name="Wang J."/>
            <person name="Wong G.K."/>
            <person name="Yang H."/>
        </authorList>
    </citation>
    <scope>NUCLEOTIDE SEQUENCE [LARGE SCALE GENOMIC DNA]</scope>
</reference>
<accession>B9F522</accession>
<dbReference type="SMART" id="SM01397">
    <property type="entry name" value="Ribosomal_S3Ae"/>
    <property type="match status" value="1"/>
</dbReference>
<feature type="region of interest" description="Disordered" evidence="7">
    <location>
        <begin position="1"/>
        <end position="22"/>
    </location>
</feature>
<reference evidence="8" key="2">
    <citation type="submission" date="2008-12" db="EMBL/GenBank/DDBJ databases">
        <title>Improved gene annotation of the rice (Oryza sativa) genomes.</title>
        <authorList>
            <person name="Wang J."/>
            <person name="Li R."/>
            <person name="Fan W."/>
            <person name="Huang Q."/>
            <person name="Zhang J."/>
            <person name="Zhou Y."/>
            <person name="Hu Y."/>
            <person name="Zi S."/>
            <person name="Li J."/>
            <person name="Ni P."/>
            <person name="Zheng H."/>
            <person name="Zhang Y."/>
            <person name="Zhao M."/>
            <person name="Hao Q."/>
            <person name="McDermott J."/>
            <person name="Samudrala R."/>
            <person name="Kristiansen K."/>
            <person name="Wong G.K.-S."/>
        </authorList>
    </citation>
    <scope>NUCLEOTIDE SEQUENCE</scope>
</reference>
<protein>
    <recommendedName>
        <fullName evidence="5">Small ribosomal subunit protein eS1</fullName>
    </recommendedName>
</protein>
<dbReference type="InterPro" id="IPR027500">
    <property type="entry name" value="Ribosomal_eS1_euk"/>
</dbReference>
<gene>
    <name evidence="8" type="ORF">OsJ_06287</name>
</gene>
<dbReference type="EMBL" id="CM000139">
    <property type="protein sequence ID" value="EEE56753.1"/>
    <property type="molecule type" value="Genomic_DNA"/>
</dbReference>
<keyword evidence="3 5" id="KW-0689">Ribosomal protein</keyword>
<evidence type="ECO:0000256" key="6">
    <source>
        <dbReference type="RuleBase" id="RU000668"/>
    </source>
</evidence>